<comment type="caution">
    <text evidence="2">The sequence shown here is derived from an EMBL/GenBank/DDBJ whole genome shotgun (WGS) entry which is preliminary data.</text>
</comment>
<evidence type="ECO:0000313" key="2">
    <source>
        <dbReference type="EMBL" id="MCQ8280088.1"/>
    </source>
</evidence>
<accession>A0ABT1WBI0</accession>
<gene>
    <name evidence="2" type="ORF">NFI95_16725</name>
</gene>
<dbReference type="RefSeq" id="WP_422865576.1">
    <property type="nucleotide sequence ID" value="NZ_JAMSKV010000022.1"/>
</dbReference>
<evidence type="ECO:0000313" key="3">
    <source>
        <dbReference type="Proteomes" id="UP001524587"/>
    </source>
</evidence>
<organism evidence="2 3">
    <name type="scientific">Endosaccharibacter trunci</name>
    <dbReference type="NCBI Taxonomy" id="2812733"/>
    <lineage>
        <taxon>Bacteria</taxon>
        <taxon>Pseudomonadati</taxon>
        <taxon>Pseudomonadota</taxon>
        <taxon>Alphaproteobacteria</taxon>
        <taxon>Acetobacterales</taxon>
        <taxon>Acetobacteraceae</taxon>
        <taxon>Endosaccharibacter</taxon>
    </lineage>
</organism>
<dbReference type="EMBL" id="JAMSKV010000022">
    <property type="protein sequence ID" value="MCQ8280088.1"/>
    <property type="molecule type" value="Genomic_DNA"/>
</dbReference>
<feature type="compositionally biased region" description="Basic and acidic residues" evidence="1">
    <location>
        <begin position="355"/>
        <end position="370"/>
    </location>
</feature>
<reference evidence="2 3" key="1">
    <citation type="submission" date="2022-06" db="EMBL/GenBank/DDBJ databases">
        <title>Endosaccharibacter gen. nov., sp. nov., endophytic bacteria isolated from sugarcane.</title>
        <authorList>
            <person name="Pitiwittayakul N."/>
            <person name="Yukphan P."/>
            <person name="Charoenyingcharoen P."/>
            <person name="Tanasupawat S."/>
        </authorList>
    </citation>
    <scope>NUCLEOTIDE SEQUENCE [LARGE SCALE GENOMIC DNA]</scope>
    <source>
        <strain evidence="2 3">KSS8</strain>
    </source>
</reference>
<feature type="region of interest" description="Disordered" evidence="1">
    <location>
        <begin position="350"/>
        <end position="370"/>
    </location>
</feature>
<protein>
    <submittedName>
        <fullName evidence="2">Uncharacterized protein</fullName>
    </submittedName>
</protein>
<sequence>MTDGDLSRNPGEIVYHFDVERSEIPLSQFIDTARATQEIIDDFNRSLFDGKLKYELRVKTPEEGSLIEVLAVVVTVGGSVLTFFGTDIGKAFFKGLTTEQPAAWAEKAGAAIRQKLSKSKAVEPLDTSKALVEVVESVPVSPPVTDVSKEIEGEAIALVLISFLRIDTDRLKEIGITPDKFRAAFQGRNRIFKGCIDNPEVKGISFDRSADFSIKRNEFPRRITQLPDPLPEAPPKPSDLNFETVDIVVNSPNWKRDGRNWQAASGKYQDVSFSIDDESFWHRVEQRDADLKPTIRDNMRVQWAYPAGTAKPSHVKVFRVLSYNGRQLSTPMTDQEIQALQSTVHFVEPETPDLFDDRGGSNDKNDKGGV</sequence>
<name>A0ABT1WBI0_9PROT</name>
<keyword evidence="3" id="KW-1185">Reference proteome</keyword>
<proteinExistence type="predicted"/>
<dbReference type="Proteomes" id="UP001524587">
    <property type="component" value="Unassembled WGS sequence"/>
</dbReference>
<evidence type="ECO:0000256" key="1">
    <source>
        <dbReference type="SAM" id="MobiDB-lite"/>
    </source>
</evidence>